<dbReference type="AlphaFoldDB" id="A0ABC8U3I7"/>
<comment type="caution">
    <text evidence="2">The sequence shown here is derived from an EMBL/GenBank/DDBJ whole genome shotgun (WGS) entry which is preliminary data.</text>
</comment>
<name>A0ABC8U3I7_9AQUA</name>
<evidence type="ECO:0000313" key="2">
    <source>
        <dbReference type="EMBL" id="CAK9174618.1"/>
    </source>
</evidence>
<dbReference type="Proteomes" id="UP001642360">
    <property type="component" value="Unassembled WGS sequence"/>
</dbReference>
<dbReference type="EMBL" id="CAUOFW020006391">
    <property type="protein sequence ID" value="CAK9174618.1"/>
    <property type="molecule type" value="Genomic_DNA"/>
</dbReference>
<protein>
    <submittedName>
        <fullName evidence="2">Uncharacterized protein</fullName>
    </submittedName>
</protein>
<evidence type="ECO:0000256" key="1">
    <source>
        <dbReference type="SAM" id="MobiDB-lite"/>
    </source>
</evidence>
<dbReference type="PANTHER" id="PTHR35469">
    <property type="entry name" value="TRANSMEMBRANE PROTEIN"/>
    <property type="match status" value="1"/>
</dbReference>
<feature type="region of interest" description="Disordered" evidence="1">
    <location>
        <begin position="53"/>
        <end position="86"/>
    </location>
</feature>
<feature type="compositionally biased region" description="Low complexity" evidence="1">
    <location>
        <begin position="106"/>
        <end position="123"/>
    </location>
</feature>
<feature type="compositionally biased region" description="Pro residues" evidence="1">
    <location>
        <begin position="124"/>
        <end position="134"/>
    </location>
</feature>
<feature type="region of interest" description="Disordered" evidence="1">
    <location>
        <begin position="106"/>
        <end position="147"/>
    </location>
</feature>
<dbReference type="PANTHER" id="PTHR35469:SF5">
    <property type="entry name" value="TRANSMEMBRANE PROTEIN"/>
    <property type="match status" value="1"/>
</dbReference>
<organism evidence="2 3">
    <name type="scientific">Ilex paraguariensis</name>
    <name type="common">yerba mate</name>
    <dbReference type="NCBI Taxonomy" id="185542"/>
    <lineage>
        <taxon>Eukaryota</taxon>
        <taxon>Viridiplantae</taxon>
        <taxon>Streptophyta</taxon>
        <taxon>Embryophyta</taxon>
        <taxon>Tracheophyta</taxon>
        <taxon>Spermatophyta</taxon>
        <taxon>Magnoliopsida</taxon>
        <taxon>eudicotyledons</taxon>
        <taxon>Gunneridae</taxon>
        <taxon>Pentapetalae</taxon>
        <taxon>asterids</taxon>
        <taxon>campanulids</taxon>
        <taxon>Aquifoliales</taxon>
        <taxon>Aquifoliaceae</taxon>
        <taxon>Ilex</taxon>
    </lineage>
</organism>
<feature type="compositionally biased region" description="Basic and acidic residues" evidence="1">
    <location>
        <begin position="62"/>
        <end position="76"/>
    </location>
</feature>
<reference evidence="2 3" key="1">
    <citation type="submission" date="2024-02" db="EMBL/GenBank/DDBJ databases">
        <authorList>
            <person name="Vignale AGUSTIN F."/>
            <person name="Sosa J E."/>
            <person name="Modenutti C."/>
        </authorList>
    </citation>
    <scope>NUCLEOTIDE SEQUENCE [LARGE SCALE GENOMIC DNA]</scope>
</reference>
<sequence>MALDFVPYAMATFMMKWASQLTNGFGSCTFILARKPRNDDVKAKAVPATITAIQSRPNKTPQRPEREREMEMEREGRRRKIVGRSSDRMALITGRIETLNSSSLSSSICHHSHTSSSPASFSQDPPPHDQPQPPNFHDSKGEVDDSVTPLKHETAEGFSRGNAFEFGSRGKQIDTNTEAIRAPAVEFRERVELSSVAARVPNASDYTELLSKACGRYLNFFTLKDINSCIVASENTRVFCSIIIAVLVVLSHTNLPRNIVKSKSIIASKPLYVLLLTDLTIVLAQLTLEKRRDSEKDKEEKETVSQKDGHNWRGAIKILEVGLVLHQTMRAILIDCSFYVVIVICGLSLV</sequence>
<keyword evidence="3" id="KW-1185">Reference proteome</keyword>
<evidence type="ECO:0000313" key="3">
    <source>
        <dbReference type="Proteomes" id="UP001642360"/>
    </source>
</evidence>
<gene>
    <name evidence="2" type="ORF">ILEXP_LOCUS44365</name>
</gene>
<proteinExistence type="predicted"/>
<accession>A0ABC8U3I7</accession>